<proteinExistence type="predicted"/>
<name>A0AA39ZQK0_9PEZI</name>
<dbReference type="GeneID" id="85322289"/>
<feature type="region of interest" description="Disordered" evidence="1">
    <location>
        <begin position="1"/>
        <end position="34"/>
    </location>
</feature>
<reference evidence="2" key="1">
    <citation type="submission" date="2023-06" db="EMBL/GenBank/DDBJ databases">
        <title>Genome-scale phylogeny and comparative genomics of the fungal order Sordariales.</title>
        <authorList>
            <consortium name="Lawrence Berkeley National Laboratory"/>
            <person name="Hensen N."/>
            <person name="Bonometti L."/>
            <person name="Westerberg I."/>
            <person name="Brannstrom I.O."/>
            <person name="Guillou S."/>
            <person name="Cros-Aarteil S."/>
            <person name="Calhoun S."/>
            <person name="Haridas S."/>
            <person name="Kuo A."/>
            <person name="Mondo S."/>
            <person name="Pangilinan J."/>
            <person name="Riley R."/>
            <person name="LaButti K."/>
            <person name="Andreopoulos B."/>
            <person name="Lipzen A."/>
            <person name="Chen C."/>
            <person name="Yanf M."/>
            <person name="Daum C."/>
            <person name="Ng V."/>
            <person name="Clum A."/>
            <person name="Steindorff A."/>
            <person name="Ohm R."/>
            <person name="Martin F."/>
            <person name="Silar P."/>
            <person name="Natvig D."/>
            <person name="Lalanne C."/>
            <person name="Gautier V."/>
            <person name="Ament-velasquez S.L."/>
            <person name="Kruys A."/>
            <person name="Hutchinson M.I."/>
            <person name="Powell A.J."/>
            <person name="Barry K."/>
            <person name="Miller A.N."/>
            <person name="Grigoriev I.V."/>
            <person name="Debuchy R."/>
            <person name="Gladieux P."/>
            <person name="Thoren M.H."/>
            <person name="Johannesson H."/>
        </authorList>
    </citation>
    <scope>NUCLEOTIDE SEQUENCE</scope>
    <source>
        <strain evidence="2">SMH2392-1A</strain>
    </source>
</reference>
<dbReference type="Proteomes" id="UP001172101">
    <property type="component" value="Unassembled WGS sequence"/>
</dbReference>
<comment type="caution">
    <text evidence="2">The sequence shown here is derived from an EMBL/GenBank/DDBJ whole genome shotgun (WGS) entry which is preliminary data.</text>
</comment>
<accession>A0AA39ZQK0</accession>
<gene>
    <name evidence="2" type="ORF">B0T26DRAFT_660268</name>
</gene>
<keyword evidence="3" id="KW-1185">Reference proteome</keyword>
<dbReference type="RefSeq" id="XP_060289500.1">
    <property type="nucleotide sequence ID" value="XM_060439019.1"/>
</dbReference>
<protein>
    <submittedName>
        <fullName evidence="2">Uncharacterized protein</fullName>
    </submittedName>
</protein>
<dbReference type="EMBL" id="JAUIRO010000009">
    <property type="protein sequence ID" value="KAK0701836.1"/>
    <property type="molecule type" value="Genomic_DNA"/>
</dbReference>
<organism evidence="2 3">
    <name type="scientific">Lasiosphaeria miniovina</name>
    <dbReference type="NCBI Taxonomy" id="1954250"/>
    <lineage>
        <taxon>Eukaryota</taxon>
        <taxon>Fungi</taxon>
        <taxon>Dikarya</taxon>
        <taxon>Ascomycota</taxon>
        <taxon>Pezizomycotina</taxon>
        <taxon>Sordariomycetes</taxon>
        <taxon>Sordariomycetidae</taxon>
        <taxon>Sordariales</taxon>
        <taxon>Lasiosphaeriaceae</taxon>
        <taxon>Lasiosphaeria</taxon>
    </lineage>
</organism>
<evidence type="ECO:0000313" key="3">
    <source>
        <dbReference type="Proteomes" id="UP001172101"/>
    </source>
</evidence>
<feature type="compositionally biased region" description="Basic and acidic residues" evidence="1">
    <location>
        <begin position="7"/>
        <end position="34"/>
    </location>
</feature>
<evidence type="ECO:0000256" key="1">
    <source>
        <dbReference type="SAM" id="MobiDB-lite"/>
    </source>
</evidence>
<feature type="non-terminal residue" evidence="2">
    <location>
        <position position="69"/>
    </location>
</feature>
<evidence type="ECO:0000313" key="2">
    <source>
        <dbReference type="EMBL" id="KAK0701836.1"/>
    </source>
</evidence>
<sequence length="69" mass="7918">MTLHLESQMRLREGTARRQPGRYEEDSRPTEAERPAFLRDDVEFNEELTGHCAFPSLPMNYPGPGPSEI</sequence>
<dbReference type="AlphaFoldDB" id="A0AA39ZQK0"/>